<evidence type="ECO:0000256" key="3">
    <source>
        <dbReference type="ARBA" id="ARBA00023134"/>
    </source>
</evidence>
<dbReference type="GO" id="GO:0003924">
    <property type="term" value="F:GTPase activity"/>
    <property type="evidence" value="ECO:0000318"/>
    <property type="project" value="GO_Central"/>
</dbReference>
<keyword evidence="7" id="KW-1185">Reference proteome</keyword>
<dbReference type="GeneTree" id="ENSGT01140000282522"/>
<feature type="region of interest" description="Disordered" evidence="4">
    <location>
        <begin position="200"/>
        <end position="225"/>
    </location>
</feature>
<dbReference type="PANTHER" id="PTHR10903:SF167">
    <property type="entry name" value="GTPASE IMAP FAMILY MEMBER 6-RELATED"/>
    <property type="match status" value="1"/>
</dbReference>
<evidence type="ECO:0000256" key="2">
    <source>
        <dbReference type="ARBA" id="ARBA00022741"/>
    </source>
</evidence>
<dbReference type="Pfam" id="PF04548">
    <property type="entry name" value="AIG1"/>
    <property type="match status" value="1"/>
</dbReference>
<accession>W5NNG3</accession>
<reference evidence="6" key="2">
    <citation type="submission" date="2025-08" db="UniProtKB">
        <authorList>
            <consortium name="Ensembl"/>
        </authorList>
    </citation>
    <scope>IDENTIFICATION</scope>
</reference>
<dbReference type="CDD" id="cd01852">
    <property type="entry name" value="AIG1"/>
    <property type="match status" value="1"/>
</dbReference>
<keyword evidence="3" id="KW-0342">GTP-binding</keyword>
<dbReference type="InterPro" id="IPR027417">
    <property type="entry name" value="P-loop_NTPase"/>
</dbReference>
<dbReference type="PANTHER" id="PTHR10903">
    <property type="entry name" value="GTPASE, IMAP FAMILY MEMBER-RELATED"/>
    <property type="match status" value="1"/>
</dbReference>
<reference evidence="7" key="1">
    <citation type="submission" date="2011-12" db="EMBL/GenBank/DDBJ databases">
        <title>The Draft Genome of Lepisosteus oculatus.</title>
        <authorList>
            <consortium name="The Broad Institute Genome Assembly &amp; Analysis Group"/>
            <consortium name="Computational R&amp;D Group"/>
            <consortium name="and Sequencing Platform"/>
            <person name="Di Palma F."/>
            <person name="Alfoldi J."/>
            <person name="Johnson J."/>
            <person name="Berlin A."/>
            <person name="Gnerre S."/>
            <person name="Jaffe D."/>
            <person name="MacCallum I."/>
            <person name="Young S."/>
            <person name="Walker B.J."/>
            <person name="Lander E.S."/>
            <person name="Lindblad-Toh K."/>
        </authorList>
    </citation>
    <scope>NUCLEOTIDE SEQUENCE [LARGE SCALE GENOMIC DNA]</scope>
</reference>
<name>W5NNG3_LEPOC</name>
<evidence type="ECO:0000256" key="1">
    <source>
        <dbReference type="ARBA" id="ARBA00008535"/>
    </source>
</evidence>
<evidence type="ECO:0000256" key="4">
    <source>
        <dbReference type="SAM" id="MobiDB-lite"/>
    </source>
</evidence>
<dbReference type="OMA" id="WHASTAK"/>
<dbReference type="AlphaFoldDB" id="W5NNG3"/>
<evidence type="ECO:0000313" key="7">
    <source>
        <dbReference type="Proteomes" id="UP000018468"/>
    </source>
</evidence>
<dbReference type="PROSITE" id="PS51720">
    <property type="entry name" value="G_AIG1"/>
    <property type="match status" value="1"/>
</dbReference>
<dbReference type="SUPFAM" id="SSF52540">
    <property type="entry name" value="P-loop containing nucleoside triphosphate hydrolases"/>
    <property type="match status" value="1"/>
</dbReference>
<reference evidence="6" key="3">
    <citation type="submission" date="2025-09" db="UniProtKB">
        <authorList>
            <consortium name="Ensembl"/>
        </authorList>
    </citation>
    <scope>IDENTIFICATION</scope>
</reference>
<dbReference type="Ensembl" id="ENSLOCT00000022213.1">
    <property type="protein sequence ID" value="ENSLOCP00000022172.1"/>
    <property type="gene ID" value="ENSLOCG00000018071.1"/>
</dbReference>
<evidence type="ECO:0000259" key="5">
    <source>
        <dbReference type="PROSITE" id="PS51720"/>
    </source>
</evidence>
<proteinExistence type="inferred from homology"/>
<sequence length="317" mass="37415">MRLVLLGRTGAGKSAAGNTLLGSTQFPSRPSLSAVTQTCERRRGEAAGRQLSVIDTPDLLDSRGRQRDVCLEVRRCLLLSSPGPHAFLLVLPARRFTDEEKGALLTMTEVFGEAVLNHTVVLFTHGDSLGQETVQQYVDTQGRDLQQLLESCGNRYHVLNNMDTGDHTQVTQLLEKIEDMVAGNSLDFFVDQDAEERLRERENRYREEEEDRKEREELRRRSEEEQRRRAEQLKEEHEAQQRCQLEELRRRQGEEQRRQLEALRREQEETLRRKEKELQLQYQEQRQRLEQEQCEKTEEIKLRYRTQHQELLRRYEE</sequence>
<comment type="similarity">
    <text evidence="1">Belongs to the TRAFAC class TrmE-Era-EngA-EngB-Septin-like GTPase superfamily. AIG1/Toc34/Toc159-like paraseptin GTPase family. IAN subfamily.</text>
</comment>
<dbReference type="InterPro" id="IPR006703">
    <property type="entry name" value="G_AIG1"/>
</dbReference>
<keyword evidence="2" id="KW-0547">Nucleotide-binding</keyword>
<dbReference type="HOGENOM" id="CLU_010468_0_3_1"/>
<protein>
    <recommendedName>
        <fullName evidence="5">AIG1-type G domain-containing protein</fullName>
    </recommendedName>
</protein>
<evidence type="ECO:0000313" key="6">
    <source>
        <dbReference type="Ensembl" id="ENSLOCP00000022172.1"/>
    </source>
</evidence>
<dbReference type="InParanoid" id="W5NNG3"/>
<dbReference type="GO" id="GO:0005525">
    <property type="term" value="F:GTP binding"/>
    <property type="evidence" value="ECO:0007669"/>
    <property type="project" value="UniProtKB-KW"/>
</dbReference>
<organism evidence="6 7">
    <name type="scientific">Lepisosteus oculatus</name>
    <name type="common">Spotted gar</name>
    <dbReference type="NCBI Taxonomy" id="7918"/>
    <lineage>
        <taxon>Eukaryota</taxon>
        <taxon>Metazoa</taxon>
        <taxon>Chordata</taxon>
        <taxon>Craniata</taxon>
        <taxon>Vertebrata</taxon>
        <taxon>Euteleostomi</taxon>
        <taxon>Actinopterygii</taxon>
        <taxon>Neopterygii</taxon>
        <taxon>Holostei</taxon>
        <taxon>Semionotiformes</taxon>
        <taxon>Lepisosteidae</taxon>
        <taxon>Lepisosteus</taxon>
    </lineage>
</organism>
<dbReference type="Bgee" id="ENSLOCG00000018071">
    <property type="expression patterns" value="Expressed in zone of skin and 13 other cell types or tissues"/>
</dbReference>
<feature type="domain" description="AIG1-type G" evidence="5">
    <location>
        <begin position="1"/>
        <end position="198"/>
    </location>
</feature>
<dbReference type="Gene3D" id="3.40.50.300">
    <property type="entry name" value="P-loop containing nucleotide triphosphate hydrolases"/>
    <property type="match status" value="1"/>
</dbReference>
<dbReference type="Proteomes" id="UP000018468">
    <property type="component" value="Unassembled WGS sequence"/>
</dbReference>
<dbReference type="InterPro" id="IPR045058">
    <property type="entry name" value="GIMA/IAN/Toc"/>
</dbReference>